<gene>
    <name evidence="1" type="ORF">AVEN_64101_1</name>
</gene>
<sequence>MASQIRTAKPASGTNY</sequence>
<evidence type="ECO:0000313" key="2">
    <source>
        <dbReference type="Proteomes" id="UP000499080"/>
    </source>
</evidence>
<dbReference type="EMBL" id="BGPR01000145">
    <property type="protein sequence ID" value="GBL99101.1"/>
    <property type="molecule type" value="Genomic_DNA"/>
</dbReference>
<accession>A0A4Y2C3R8</accession>
<protein>
    <submittedName>
        <fullName evidence="1">Uncharacterized protein</fullName>
    </submittedName>
</protein>
<dbReference type="Proteomes" id="UP000499080">
    <property type="component" value="Unassembled WGS sequence"/>
</dbReference>
<name>A0A4Y2C3R8_ARAVE</name>
<organism evidence="1 2">
    <name type="scientific">Araneus ventricosus</name>
    <name type="common">Orbweaver spider</name>
    <name type="synonym">Epeira ventricosa</name>
    <dbReference type="NCBI Taxonomy" id="182803"/>
    <lineage>
        <taxon>Eukaryota</taxon>
        <taxon>Metazoa</taxon>
        <taxon>Ecdysozoa</taxon>
        <taxon>Arthropoda</taxon>
        <taxon>Chelicerata</taxon>
        <taxon>Arachnida</taxon>
        <taxon>Araneae</taxon>
        <taxon>Araneomorphae</taxon>
        <taxon>Entelegynae</taxon>
        <taxon>Araneoidea</taxon>
        <taxon>Araneidae</taxon>
        <taxon>Araneus</taxon>
    </lineage>
</organism>
<comment type="caution">
    <text evidence="1">The sequence shown here is derived from an EMBL/GenBank/DDBJ whole genome shotgun (WGS) entry which is preliminary data.</text>
</comment>
<proteinExistence type="predicted"/>
<keyword evidence="2" id="KW-1185">Reference proteome</keyword>
<evidence type="ECO:0000313" key="1">
    <source>
        <dbReference type="EMBL" id="GBL99101.1"/>
    </source>
</evidence>
<dbReference type="AlphaFoldDB" id="A0A4Y2C3R8"/>
<feature type="non-terminal residue" evidence="1">
    <location>
        <position position="16"/>
    </location>
</feature>
<reference evidence="1 2" key="1">
    <citation type="journal article" date="2019" name="Sci. Rep.">
        <title>Orb-weaving spider Araneus ventricosus genome elucidates the spidroin gene catalogue.</title>
        <authorList>
            <person name="Kono N."/>
            <person name="Nakamura H."/>
            <person name="Ohtoshi R."/>
            <person name="Moran D.A.P."/>
            <person name="Shinohara A."/>
            <person name="Yoshida Y."/>
            <person name="Fujiwara M."/>
            <person name="Mori M."/>
            <person name="Tomita M."/>
            <person name="Arakawa K."/>
        </authorList>
    </citation>
    <scope>NUCLEOTIDE SEQUENCE [LARGE SCALE GENOMIC DNA]</scope>
</reference>